<keyword evidence="1" id="KW-0472">Membrane</keyword>
<keyword evidence="1" id="KW-0812">Transmembrane</keyword>
<name>A0ABS3YAM2_9BACT</name>
<accession>A0ABS3YAM2</accession>
<comment type="caution">
    <text evidence="3">The sequence shown here is derived from an EMBL/GenBank/DDBJ whole genome shotgun (WGS) entry which is preliminary data.</text>
</comment>
<dbReference type="SMART" id="SM00850">
    <property type="entry name" value="LytTR"/>
    <property type="match status" value="1"/>
</dbReference>
<keyword evidence="4" id="KW-1185">Reference proteome</keyword>
<dbReference type="Proteomes" id="UP000679126">
    <property type="component" value="Unassembled WGS sequence"/>
</dbReference>
<feature type="transmembrane region" description="Helical" evidence="1">
    <location>
        <begin position="70"/>
        <end position="90"/>
    </location>
</feature>
<gene>
    <name evidence="3" type="ORF">J7I43_05720</name>
</gene>
<dbReference type="EMBL" id="JAGHKP010000001">
    <property type="protein sequence ID" value="MBO9151696.1"/>
    <property type="molecule type" value="Genomic_DNA"/>
</dbReference>
<dbReference type="PANTHER" id="PTHR37299">
    <property type="entry name" value="TRANSCRIPTIONAL REGULATOR-RELATED"/>
    <property type="match status" value="1"/>
</dbReference>
<dbReference type="InterPro" id="IPR046947">
    <property type="entry name" value="LytR-like"/>
</dbReference>
<feature type="transmembrane region" description="Helical" evidence="1">
    <location>
        <begin position="33"/>
        <end position="50"/>
    </location>
</feature>
<protein>
    <submittedName>
        <fullName evidence="3">LytTR family transcriptional regulator</fullName>
    </submittedName>
</protein>
<dbReference type="RefSeq" id="WP_209144145.1">
    <property type="nucleotide sequence ID" value="NZ_JAGHKP010000001.1"/>
</dbReference>
<evidence type="ECO:0000313" key="3">
    <source>
        <dbReference type="EMBL" id="MBO9151696.1"/>
    </source>
</evidence>
<evidence type="ECO:0000259" key="2">
    <source>
        <dbReference type="PROSITE" id="PS50930"/>
    </source>
</evidence>
<proteinExistence type="predicted"/>
<keyword evidence="1" id="KW-1133">Transmembrane helix</keyword>
<dbReference type="InterPro" id="IPR007492">
    <property type="entry name" value="LytTR_DNA-bd_dom"/>
</dbReference>
<evidence type="ECO:0000256" key="1">
    <source>
        <dbReference type="SAM" id="Phobius"/>
    </source>
</evidence>
<dbReference type="Gene3D" id="2.40.50.1020">
    <property type="entry name" value="LytTr DNA-binding domain"/>
    <property type="match status" value="1"/>
</dbReference>
<feature type="domain" description="HTH LytTR-type" evidence="2">
    <location>
        <begin position="199"/>
        <end position="295"/>
    </location>
</feature>
<sequence>MKNTLTIPMNGGMALPGWLKAPFHLLDPVGNRIFLILFCGVFSFLFMYIFSPFNMNQWYGGGPLTVAGVFASFSLCGIAGMGISQFGLVRLKGKRPLTHMQFLCWFTGEVMLVALIVNVVNVSLHDYLEFSWPEYMDTLKYGFGVMALPYAMALLWFQGRAAAGKLKHLAQAPVPASAVIPEELHIRDEYDKLAMTLHPSSLLLLKAEDNYVHVYYRNGGAVKKELIRSSLKKLEPQLAGYGFGRAHRSYMVNLSKVLLFKKNGKAYTLLLDGLNEIAVPVSTSYLPEFQQRFTPD</sequence>
<reference evidence="4" key="1">
    <citation type="submission" date="2021-03" db="EMBL/GenBank/DDBJ databases">
        <title>Assistant Professor.</title>
        <authorList>
            <person name="Huq M.A."/>
        </authorList>
    </citation>
    <scope>NUCLEOTIDE SEQUENCE [LARGE SCALE GENOMIC DNA]</scope>
    <source>
        <strain evidence="4">MAH-28</strain>
    </source>
</reference>
<dbReference type="Pfam" id="PF04397">
    <property type="entry name" value="LytTR"/>
    <property type="match status" value="1"/>
</dbReference>
<feature type="transmembrane region" description="Helical" evidence="1">
    <location>
        <begin position="141"/>
        <end position="157"/>
    </location>
</feature>
<dbReference type="PANTHER" id="PTHR37299:SF1">
    <property type="entry name" value="STAGE 0 SPORULATION PROTEIN A HOMOLOG"/>
    <property type="match status" value="1"/>
</dbReference>
<organism evidence="3 4">
    <name type="scientific">Chitinophaga chungangae</name>
    <dbReference type="NCBI Taxonomy" id="2821488"/>
    <lineage>
        <taxon>Bacteria</taxon>
        <taxon>Pseudomonadati</taxon>
        <taxon>Bacteroidota</taxon>
        <taxon>Chitinophagia</taxon>
        <taxon>Chitinophagales</taxon>
        <taxon>Chitinophagaceae</taxon>
        <taxon>Chitinophaga</taxon>
    </lineage>
</organism>
<feature type="transmembrane region" description="Helical" evidence="1">
    <location>
        <begin position="102"/>
        <end position="121"/>
    </location>
</feature>
<dbReference type="PROSITE" id="PS50930">
    <property type="entry name" value="HTH_LYTTR"/>
    <property type="match status" value="1"/>
</dbReference>
<evidence type="ECO:0000313" key="4">
    <source>
        <dbReference type="Proteomes" id="UP000679126"/>
    </source>
</evidence>